<dbReference type="Proteomes" id="UP000230025">
    <property type="component" value="Unassembled WGS sequence"/>
</dbReference>
<sequence length="72" mass="8275">MAKKWIQGAINPKEEGSLRAHFGVKEGEIIPADKLNALIARLRKKASDEKKLSKEELHLLRQALLARKLRRY</sequence>
<comment type="caution">
    <text evidence="2">The sequence shown here is derived from an EMBL/GenBank/DDBJ whole genome shotgun (WGS) entry which is preliminary data.</text>
</comment>
<keyword evidence="1" id="KW-0175">Coiled coil</keyword>
<dbReference type="AlphaFoldDB" id="A0A2M7GZ05"/>
<feature type="coiled-coil region" evidence="1">
    <location>
        <begin position="32"/>
        <end position="63"/>
    </location>
</feature>
<reference evidence="3" key="1">
    <citation type="submission" date="2017-09" db="EMBL/GenBank/DDBJ databases">
        <title>Depth-based differentiation of microbial function through sediment-hosted aquifers and enrichment of novel symbionts in the deep terrestrial subsurface.</title>
        <authorList>
            <person name="Probst A.J."/>
            <person name="Ladd B."/>
            <person name="Jarett J.K."/>
            <person name="Geller-Mcgrath D.E."/>
            <person name="Sieber C.M.K."/>
            <person name="Emerson J.B."/>
            <person name="Anantharaman K."/>
            <person name="Thomas B.C."/>
            <person name="Malmstrom R."/>
            <person name="Stieglmeier M."/>
            <person name="Klingl A."/>
            <person name="Woyke T."/>
            <person name="Ryan C.M."/>
            <person name="Banfield J.F."/>
        </authorList>
    </citation>
    <scope>NUCLEOTIDE SEQUENCE [LARGE SCALE GENOMIC DNA]</scope>
</reference>
<dbReference type="EMBL" id="PFFY01000139">
    <property type="protein sequence ID" value="PIW33733.1"/>
    <property type="molecule type" value="Genomic_DNA"/>
</dbReference>
<evidence type="ECO:0000313" key="2">
    <source>
        <dbReference type="EMBL" id="PIW33733.1"/>
    </source>
</evidence>
<proteinExistence type="predicted"/>
<gene>
    <name evidence="2" type="ORF">COW28_03000</name>
</gene>
<evidence type="ECO:0000256" key="1">
    <source>
        <dbReference type="SAM" id="Coils"/>
    </source>
</evidence>
<name>A0A2M7GZ05_9BACT</name>
<protein>
    <submittedName>
        <fullName evidence="2">Uncharacterized protein</fullName>
    </submittedName>
</protein>
<accession>A0A2M7GZ05</accession>
<evidence type="ECO:0000313" key="3">
    <source>
        <dbReference type="Proteomes" id="UP000230025"/>
    </source>
</evidence>
<organism evidence="2 3">
    <name type="scientific">bacterium (Candidatus Ratteibacteria) CG15_BIG_FIL_POST_REV_8_21_14_020_41_12</name>
    <dbReference type="NCBI Taxonomy" id="2014291"/>
    <lineage>
        <taxon>Bacteria</taxon>
        <taxon>Candidatus Ratteibacteria</taxon>
    </lineage>
</organism>